<keyword evidence="2" id="KW-0238">DNA-binding</keyword>
<evidence type="ECO:0000256" key="3">
    <source>
        <dbReference type="ARBA" id="ARBA00023163"/>
    </source>
</evidence>
<dbReference type="SUPFAM" id="SSF46689">
    <property type="entry name" value="Homeodomain-like"/>
    <property type="match status" value="2"/>
</dbReference>
<dbReference type="EMBL" id="JADCKB010000002">
    <property type="protein sequence ID" value="MBE5039249.1"/>
    <property type="molecule type" value="Genomic_DNA"/>
</dbReference>
<dbReference type="PANTHER" id="PTHR43280:SF2">
    <property type="entry name" value="HTH-TYPE TRANSCRIPTIONAL REGULATOR EXSA"/>
    <property type="match status" value="1"/>
</dbReference>
<dbReference type="InterPro" id="IPR018062">
    <property type="entry name" value="HTH_AraC-typ_CS"/>
</dbReference>
<dbReference type="InterPro" id="IPR037923">
    <property type="entry name" value="HTH-like"/>
</dbReference>
<dbReference type="GO" id="GO:0003700">
    <property type="term" value="F:DNA-binding transcription factor activity"/>
    <property type="evidence" value="ECO:0007669"/>
    <property type="project" value="InterPro"/>
</dbReference>
<dbReference type="InterPro" id="IPR014710">
    <property type="entry name" value="RmlC-like_jellyroll"/>
</dbReference>
<dbReference type="PANTHER" id="PTHR43280">
    <property type="entry name" value="ARAC-FAMILY TRANSCRIPTIONAL REGULATOR"/>
    <property type="match status" value="1"/>
</dbReference>
<evidence type="ECO:0000259" key="4">
    <source>
        <dbReference type="PROSITE" id="PS01124"/>
    </source>
</evidence>
<evidence type="ECO:0000256" key="2">
    <source>
        <dbReference type="ARBA" id="ARBA00023125"/>
    </source>
</evidence>
<dbReference type="InterPro" id="IPR003313">
    <property type="entry name" value="AraC-bd"/>
</dbReference>
<keyword evidence="6" id="KW-1185">Reference proteome</keyword>
<organism evidence="5 6">
    <name type="scientific">Ructibacterium gallinarum</name>
    <dbReference type="NCBI Taxonomy" id="2779355"/>
    <lineage>
        <taxon>Bacteria</taxon>
        <taxon>Bacillati</taxon>
        <taxon>Bacillota</taxon>
        <taxon>Clostridia</taxon>
        <taxon>Eubacteriales</taxon>
        <taxon>Oscillospiraceae</taxon>
        <taxon>Ructibacterium</taxon>
    </lineage>
</organism>
<dbReference type="GO" id="GO:0043565">
    <property type="term" value="F:sequence-specific DNA binding"/>
    <property type="evidence" value="ECO:0007669"/>
    <property type="project" value="InterPro"/>
</dbReference>
<dbReference type="InterPro" id="IPR020449">
    <property type="entry name" value="Tscrpt_reg_AraC-type_HTH"/>
</dbReference>
<dbReference type="PROSITE" id="PS00041">
    <property type="entry name" value="HTH_ARAC_FAMILY_1"/>
    <property type="match status" value="1"/>
</dbReference>
<dbReference type="Proteomes" id="UP000806542">
    <property type="component" value="Unassembled WGS sequence"/>
</dbReference>
<accession>A0A9D5R8A0</accession>
<dbReference type="InterPro" id="IPR018060">
    <property type="entry name" value="HTH_AraC"/>
</dbReference>
<dbReference type="SUPFAM" id="SSF51215">
    <property type="entry name" value="Regulatory protein AraC"/>
    <property type="match status" value="1"/>
</dbReference>
<keyword evidence="3" id="KW-0804">Transcription</keyword>
<dbReference type="Pfam" id="PF12833">
    <property type="entry name" value="HTH_18"/>
    <property type="match status" value="1"/>
</dbReference>
<evidence type="ECO:0000256" key="1">
    <source>
        <dbReference type="ARBA" id="ARBA00023015"/>
    </source>
</evidence>
<dbReference type="SMART" id="SM00342">
    <property type="entry name" value="HTH_ARAC"/>
    <property type="match status" value="1"/>
</dbReference>
<name>A0A9D5R8A0_9FIRM</name>
<dbReference type="AlphaFoldDB" id="A0A9D5R8A0"/>
<reference evidence="5" key="1">
    <citation type="submission" date="2020-10" db="EMBL/GenBank/DDBJ databases">
        <title>ChiBAC.</title>
        <authorList>
            <person name="Zenner C."/>
            <person name="Hitch T.C.A."/>
            <person name="Clavel T."/>
        </authorList>
    </citation>
    <scope>NUCLEOTIDE SEQUENCE</scope>
    <source>
        <strain evidence="5">DSM 107454</strain>
    </source>
</reference>
<dbReference type="Pfam" id="PF02311">
    <property type="entry name" value="AraC_binding"/>
    <property type="match status" value="1"/>
</dbReference>
<evidence type="ECO:0000313" key="6">
    <source>
        <dbReference type="Proteomes" id="UP000806542"/>
    </source>
</evidence>
<protein>
    <submittedName>
        <fullName evidence="5">Helix-turn-helix transcriptional regulator</fullName>
    </submittedName>
</protein>
<sequence>MDTSFIYDLYVNPIYVHNRTATPQWGFHTNLVGYHNLLYIYEGKGEFACSGKKKQVKAGDLVYFPDGCLQHMETDKKDFLKLYTVNFQTFFPVFENGKWNQKKVLFPFPFVLSLEDEAVKNRFIQLYERLCRLFLTGVSMRRVMLRQTLIEILELACFCQNSGSISYTNRDKANKAVKYMSIHYMEKISLALLAKTAGLSPSHFSAVFKEVTGKPPIEYLISLRIFKAKQLLGDGLLVSDVAEAVGFSDIFYFSRVFKRLEGISPASFRRECRNQNKVF</sequence>
<dbReference type="Gene3D" id="1.10.10.60">
    <property type="entry name" value="Homeodomain-like"/>
    <property type="match status" value="2"/>
</dbReference>
<comment type="caution">
    <text evidence="5">The sequence shown here is derived from an EMBL/GenBank/DDBJ whole genome shotgun (WGS) entry which is preliminary data.</text>
</comment>
<dbReference type="PROSITE" id="PS01124">
    <property type="entry name" value="HTH_ARAC_FAMILY_2"/>
    <property type="match status" value="1"/>
</dbReference>
<evidence type="ECO:0000313" key="5">
    <source>
        <dbReference type="EMBL" id="MBE5039249.1"/>
    </source>
</evidence>
<dbReference type="InterPro" id="IPR009057">
    <property type="entry name" value="Homeodomain-like_sf"/>
</dbReference>
<proteinExistence type="predicted"/>
<gene>
    <name evidence="5" type="ORF">INF28_02030</name>
</gene>
<dbReference type="Gene3D" id="2.60.120.10">
    <property type="entry name" value="Jelly Rolls"/>
    <property type="match status" value="1"/>
</dbReference>
<dbReference type="PRINTS" id="PR00032">
    <property type="entry name" value="HTHARAC"/>
</dbReference>
<keyword evidence="1" id="KW-0805">Transcription regulation</keyword>
<dbReference type="RefSeq" id="WP_226391812.1">
    <property type="nucleotide sequence ID" value="NZ_JADCKB010000002.1"/>
</dbReference>
<feature type="domain" description="HTH araC/xylS-type" evidence="4">
    <location>
        <begin position="174"/>
        <end position="271"/>
    </location>
</feature>